<dbReference type="InterPro" id="IPR011249">
    <property type="entry name" value="Metalloenz_LuxS/M16"/>
</dbReference>
<dbReference type="Proteomes" id="UP000199438">
    <property type="component" value="Unassembled WGS sequence"/>
</dbReference>
<dbReference type="Pfam" id="PF05193">
    <property type="entry name" value="Peptidase_M16_C"/>
    <property type="match status" value="2"/>
</dbReference>
<name>A0A1I1MLN3_9FLAO</name>
<dbReference type="SUPFAM" id="SSF63411">
    <property type="entry name" value="LuxS/MPP-like metallohydrolase"/>
    <property type="match status" value="3"/>
</dbReference>
<keyword evidence="9" id="KW-1185">Reference proteome</keyword>
<dbReference type="STRING" id="1334022.SAMN04487907_1105"/>
<evidence type="ECO:0000256" key="5">
    <source>
        <dbReference type="ARBA" id="ARBA00023049"/>
    </source>
</evidence>
<evidence type="ECO:0000313" key="8">
    <source>
        <dbReference type="EMBL" id="SFC85742.1"/>
    </source>
</evidence>
<dbReference type="GO" id="GO:0046872">
    <property type="term" value="F:metal ion binding"/>
    <property type="evidence" value="ECO:0007669"/>
    <property type="project" value="InterPro"/>
</dbReference>
<comment type="similarity">
    <text evidence="1">Belongs to the peptidase M16 family.</text>
</comment>
<dbReference type="GO" id="GO:0008237">
    <property type="term" value="F:metallopeptidase activity"/>
    <property type="evidence" value="ECO:0007669"/>
    <property type="project" value="UniProtKB-KW"/>
</dbReference>
<dbReference type="Pfam" id="PF00675">
    <property type="entry name" value="Peptidase_M16"/>
    <property type="match status" value="1"/>
</dbReference>
<organism evidence="8 9">
    <name type="scientific">Zunongwangia mangrovi</name>
    <dbReference type="NCBI Taxonomy" id="1334022"/>
    <lineage>
        <taxon>Bacteria</taxon>
        <taxon>Pseudomonadati</taxon>
        <taxon>Bacteroidota</taxon>
        <taxon>Flavobacteriia</taxon>
        <taxon>Flavobacteriales</taxon>
        <taxon>Flavobacteriaceae</taxon>
        <taxon>Zunongwangia</taxon>
    </lineage>
</organism>
<evidence type="ECO:0000256" key="1">
    <source>
        <dbReference type="ARBA" id="ARBA00007261"/>
    </source>
</evidence>
<dbReference type="AlphaFoldDB" id="A0A1I1MLN3"/>
<keyword evidence="4" id="KW-0862">Zinc</keyword>
<reference evidence="9" key="1">
    <citation type="submission" date="2016-10" db="EMBL/GenBank/DDBJ databases">
        <authorList>
            <person name="Varghese N."/>
            <person name="Submissions S."/>
        </authorList>
    </citation>
    <scope>NUCLEOTIDE SEQUENCE [LARGE SCALE GENOMIC DNA]</scope>
    <source>
        <strain evidence="9">DSM 24499</strain>
    </source>
</reference>
<dbReference type="PANTHER" id="PTHR43690:SF17">
    <property type="entry name" value="PROTEIN YHJJ"/>
    <property type="match status" value="1"/>
</dbReference>
<evidence type="ECO:0000259" key="7">
    <source>
        <dbReference type="Pfam" id="PF05193"/>
    </source>
</evidence>
<proteinExistence type="inferred from homology"/>
<evidence type="ECO:0000256" key="3">
    <source>
        <dbReference type="ARBA" id="ARBA00022801"/>
    </source>
</evidence>
<dbReference type="GO" id="GO:0006508">
    <property type="term" value="P:proteolysis"/>
    <property type="evidence" value="ECO:0007669"/>
    <property type="project" value="UniProtKB-KW"/>
</dbReference>
<evidence type="ECO:0000313" key="9">
    <source>
        <dbReference type="Proteomes" id="UP000199438"/>
    </source>
</evidence>
<sequence length="937" mass="110025">MNNYMQIHKIILLLIVFNVSKLYCQDVPLKNSNDQEEVIIDSLANGLKYIIKPINDEKRNFLSLVIKAGSAMEEEDQFNNAHLLEHIAFNYLFHFPNISNNDQLYIDLGVKKTNYVANTGGYRTRYIFDYPANNTRGLDTILSIYSDIISGNVLFNEHQIALERKAIYQEYFFGNSPRRYPYLKIEETLFGCTSTYPDPDHYEDFILKGSNQALKRFYRQWYQPDLATLIITGNFENIEEVREKIKQKFAAIPKPKREIKSLKDCSKDILQSEPNFITKNQYDTAKLQTVFQFYYRDNSNRFEGFDSSEYPFLKEILKIIINSRLQKLKHNYESKFNTYFQDNMPYPASFLEINLLENPKKSIGKVFGVLQSFKEQEITADEYRLIENYINEGTENKRYSSSRDWLNFYDQKTDHSNARMENKKLREKLFAKLTTSTLNNLLKNYSWYPDDIAVIVPFNTSKNEYSRAQVNNWIKDGLSKAFIPEPIDKPNQLLKKIPKEAKIIDHQFGSINEDIITFENGLKVVLKSNSCISGNHKDKITIRGFSPFGSSQFKEEEEIQADFSPQIIKYSGLGEHSYFEIRNFLQNTSILSGYNDYINKYETGFENEVVAEDLERFLALIYLSFTKPRYDVKAFKYWKYKELESFTRAPNPQIDFNDFVKQKLDMSGLPRGEKRYEQSKKIKYHKSFSLYRELHNNPGNFTVIITGNFVKKEIIPLLSRYLGSIELNKEDSSLQALDKNDTLLNSVAFTEKDTVTPNSPYRVKNRFLTIDYRTSLDSRTFEEEIHTELIKTAIFHRLNELRFKAQLGVYFYAATQSINYDTGTRDIQINLQCDSKDYEQVLIYCQEIIKDLKNELQNESFLTLVKSSMYLPEWSKKFEHSSKSDMNRLYNNYRHKIPLVSIAQSQEYIDKLSVSDLRKIANDYLNNDNHLIFTNKI</sequence>
<feature type="domain" description="Peptidase M16 C-terminal" evidence="7">
    <location>
        <begin position="212"/>
        <end position="298"/>
    </location>
</feature>
<dbReference type="Gene3D" id="3.30.830.10">
    <property type="entry name" value="Metalloenzyme, LuxS/M16 peptidase-like"/>
    <property type="match status" value="3"/>
</dbReference>
<evidence type="ECO:0000259" key="6">
    <source>
        <dbReference type="Pfam" id="PF00675"/>
    </source>
</evidence>
<dbReference type="InterPro" id="IPR011765">
    <property type="entry name" value="Pept_M16_N"/>
</dbReference>
<evidence type="ECO:0000256" key="2">
    <source>
        <dbReference type="ARBA" id="ARBA00022670"/>
    </source>
</evidence>
<keyword evidence="5" id="KW-0482">Metalloprotease</keyword>
<dbReference type="OrthoDB" id="9811314at2"/>
<feature type="domain" description="Peptidase M16 N-terminal" evidence="6">
    <location>
        <begin position="62"/>
        <end position="171"/>
    </location>
</feature>
<accession>A0A1I1MLN3</accession>
<dbReference type="EMBL" id="FOKV01000010">
    <property type="protein sequence ID" value="SFC85742.1"/>
    <property type="molecule type" value="Genomic_DNA"/>
</dbReference>
<keyword evidence="3" id="KW-0378">Hydrolase</keyword>
<evidence type="ECO:0000256" key="4">
    <source>
        <dbReference type="ARBA" id="ARBA00022833"/>
    </source>
</evidence>
<feature type="domain" description="Peptidase M16 C-terminal" evidence="7">
    <location>
        <begin position="695"/>
        <end position="861"/>
    </location>
</feature>
<dbReference type="PANTHER" id="PTHR43690">
    <property type="entry name" value="NARDILYSIN"/>
    <property type="match status" value="1"/>
</dbReference>
<protein>
    <submittedName>
        <fullName evidence="8">Predicted Zn-dependent peptidase</fullName>
    </submittedName>
</protein>
<dbReference type="InterPro" id="IPR050626">
    <property type="entry name" value="Peptidase_M16"/>
</dbReference>
<keyword evidence="2" id="KW-0645">Protease</keyword>
<dbReference type="InterPro" id="IPR007863">
    <property type="entry name" value="Peptidase_M16_C"/>
</dbReference>
<gene>
    <name evidence="8" type="ORF">SAMN04487907_1105</name>
</gene>